<evidence type="ECO:0000256" key="2">
    <source>
        <dbReference type="PIRSR" id="PIRSR005962-1"/>
    </source>
</evidence>
<keyword evidence="2" id="KW-0464">Manganese</keyword>
<feature type="binding site" evidence="2">
    <location>
        <position position="368"/>
    </location>
    <ligand>
        <name>Mn(2+)</name>
        <dbReference type="ChEBI" id="CHEBI:29035"/>
        <label>2</label>
    </ligand>
</feature>
<keyword evidence="5" id="KW-1185">Reference proteome</keyword>
<reference evidence="4 5" key="1">
    <citation type="submission" date="2013-04" db="EMBL/GenBank/DDBJ databases">
        <title>The Genome Sequence of Sutterella wadsworthensis HGA0223.</title>
        <authorList>
            <consortium name="The Broad Institute Genomics Platform"/>
            <person name="Earl A."/>
            <person name="Ward D."/>
            <person name="Feldgarden M."/>
            <person name="Gevers D."/>
            <person name="Schmidt T.M."/>
            <person name="Dover J."/>
            <person name="Dai D."/>
            <person name="Walker B."/>
            <person name="Young S."/>
            <person name="Zeng Q."/>
            <person name="Gargeya S."/>
            <person name="Fitzgerald M."/>
            <person name="Haas B."/>
            <person name="Abouelleil A."/>
            <person name="Allen A.W."/>
            <person name="Alvarado L."/>
            <person name="Arachchi H.M."/>
            <person name="Berlin A.M."/>
            <person name="Chapman S.B."/>
            <person name="Gainer-Dewar J."/>
            <person name="Goldberg J."/>
            <person name="Griggs A."/>
            <person name="Gujja S."/>
            <person name="Hansen M."/>
            <person name="Howarth C."/>
            <person name="Imamovic A."/>
            <person name="Ireland A."/>
            <person name="Larimer J."/>
            <person name="McCowan C."/>
            <person name="Murphy C."/>
            <person name="Pearson M."/>
            <person name="Poon T.W."/>
            <person name="Priest M."/>
            <person name="Roberts A."/>
            <person name="Saif S."/>
            <person name="Shea T."/>
            <person name="Sisk P."/>
            <person name="Sykes S."/>
            <person name="Wortman J."/>
            <person name="Nusbaum C."/>
            <person name="Birren B."/>
        </authorList>
    </citation>
    <scope>NUCLEOTIDE SEQUENCE [LARGE SCALE GENOMIC DNA]</scope>
    <source>
        <strain evidence="4 5">HGA0223</strain>
    </source>
</reference>
<dbReference type="InterPro" id="IPR002933">
    <property type="entry name" value="Peptidase_M20"/>
</dbReference>
<dbReference type="SUPFAM" id="SSF55031">
    <property type="entry name" value="Bacterial exopeptidase dimerisation domain"/>
    <property type="match status" value="1"/>
</dbReference>
<dbReference type="InterPro" id="IPR017439">
    <property type="entry name" value="Amidohydrolase"/>
</dbReference>
<proteinExistence type="predicted"/>
<dbReference type="NCBIfam" id="TIGR01891">
    <property type="entry name" value="amidohydrolases"/>
    <property type="match status" value="1"/>
</dbReference>
<dbReference type="Pfam" id="PF01546">
    <property type="entry name" value="Peptidase_M20"/>
    <property type="match status" value="1"/>
</dbReference>
<dbReference type="PANTHER" id="PTHR11014">
    <property type="entry name" value="PEPTIDASE M20 FAMILY MEMBER"/>
    <property type="match status" value="1"/>
</dbReference>
<dbReference type="GO" id="GO:0050118">
    <property type="term" value="F:N-acetyldiaminopimelate deacetylase activity"/>
    <property type="evidence" value="ECO:0007669"/>
    <property type="project" value="UniProtKB-ARBA"/>
</dbReference>
<comment type="caution">
    <text evidence="4">The sequence shown here is derived from an EMBL/GenBank/DDBJ whole genome shotgun (WGS) entry which is preliminary data.</text>
</comment>
<protein>
    <submittedName>
        <fullName evidence="4">Amidohydrolase</fullName>
    </submittedName>
</protein>
<feature type="binding site" evidence="2">
    <location>
        <position position="109"/>
    </location>
    <ligand>
        <name>Mn(2+)</name>
        <dbReference type="ChEBI" id="CHEBI:29035"/>
        <label>2</label>
    </ligand>
</feature>
<dbReference type="HOGENOM" id="CLU_023257_1_1_4"/>
<dbReference type="Gene3D" id="3.30.70.360">
    <property type="match status" value="1"/>
</dbReference>
<keyword evidence="2" id="KW-0479">Metal-binding</keyword>
<dbReference type="Proteomes" id="UP000014400">
    <property type="component" value="Unassembled WGS sequence"/>
</dbReference>
<dbReference type="InterPro" id="IPR011650">
    <property type="entry name" value="Peptidase_M20_dimer"/>
</dbReference>
<gene>
    <name evidence="4" type="ORF">HMPREF1476_00761</name>
</gene>
<dbReference type="EMBL" id="ATCF01000012">
    <property type="protein sequence ID" value="EPD99955.1"/>
    <property type="molecule type" value="Genomic_DNA"/>
</dbReference>
<dbReference type="PANTHER" id="PTHR11014:SF63">
    <property type="entry name" value="METALLOPEPTIDASE, PUTATIVE (AFU_ORTHOLOGUE AFUA_6G09600)-RELATED"/>
    <property type="match status" value="1"/>
</dbReference>
<sequence length="397" mass="42600">MAQAIDALTELVGAEAARRIVEFRRDMHQHPEIGMDTARAADKIEAFLQTLPVEQVHRFAGNGVCAVIRGKKDGPMIGLRADTDALPIQEETSVAWKSAIDKCAHLCGHDGHTAGLLAAATLLAQTRDFAGSVVLIFQPGEEGWAGADKMIKDGLFERYPCREVFAIHGAPSRPLGTIAVREGAMTASVDIAYMTVEGRGGHGARPQETIDPMPAAAELILALQTIVARNINPADSAVVSCCFVQAGDPLAPTVIPQRVNLSATIRTHSPKVRDKIEARFNEITQGIGTVFGGEVKLDYQRRYPPQINDPALVRAILPALQSVYGEAGVDTKFAPSMGGEDFAFMSEKVPGVYMQVGLGDEGHTAQLHNPGFDFNDLGLAYAARTFAAIVQERLPLN</sequence>
<dbReference type="Gene3D" id="3.40.630.10">
    <property type="entry name" value="Zn peptidases"/>
    <property type="match status" value="1"/>
</dbReference>
<dbReference type="PIRSF" id="PIRSF005962">
    <property type="entry name" value="Pept_M20D_amidohydro"/>
    <property type="match status" value="1"/>
</dbReference>
<feature type="binding site" evidence="2">
    <location>
        <position position="142"/>
    </location>
    <ligand>
        <name>Mn(2+)</name>
        <dbReference type="ChEBI" id="CHEBI:29035"/>
        <label>2</label>
    </ligand>
</feature>
<dbReference type="SUPFAM" id="SSF53187">
    <property type="entry name" value="Zn-dependent exopeptidases"/>
    <property type="match status" value="1"/>
</dbReference>
<evidence type="ECO:0000259" key="3">
    <source>
        <dbReference type="Pfam" id="PF07687"/>
    </source>
</evidence>
<evidence type="ECO:0000313" key="4">
    <source>
        <dbReference type="EMBL" id="EPD99955.1"/>
    </source>
</evidence>
<name>S3BKK4_9BURK</name>
<accession>S3BKK4</accession>
<feature type="binding site" evidence="2">
    <location>
        <position position="107"/>
    </location>
    <ligand>
        <name>Mn(2+)</name>
        <dbReference type="ChEBI" id="CHEBI:29035"/>
        <label>2</label>
    </ligand>
</feature>
<keyword evidence="1 4" id="KW-0378">Hydrolase</keyword>
<dbReference type="AlphaFoldDB" id="S3BKK4"/>
<dbReference type="PATRIC" id="fig|1203554.3.peg.759"/>
<dbReference type="GO" id="GO:0046872">
    <property type="term" value="F:metal ion binding"/>
    <property type="evidence" value="ECO:0007669"/>
    <property type="project" value="UniProtKB-KW"/>
</dbReference>
<organism evidence="4 5">
    <name type="scientific">Sutterella wadsworthensis HGA0223</name>
    <dbReference type="NCBI Taxonomy" id="1203554"/>
    <lineage>
        <taxon>Bacteria</taxon>
        <taxon>Pseudomonadati</taxon>
        <taxon>Pseudomonadota</taxon>
        <taxon>Betaproteobacteria</taxon>
        <taxon>Burkholderiales</taxon>
        <taxon>Sutterellaceae</taxon>
        <taxon>Sutterella</taxon>
    </lineage>
</organism>
<evidence type="ECO:0000313" key="5">
    <source>
        <dbReference type="Proteomes" id="UP000014400"/>
    </source>
</evidence>
<evidence type="ECO:0000256" key="1">
    <source>
        <dbReference type="ARBA" id="ARBA00022801"/>
    </source>
</evidence>
<dbReference type="Pfam" id="PF07687">
    <property type="entry name" value="M20_dimer"/>
    <property type="match status" value="1"/>
</dbReference>
<dbReference type="FunFam" id="3.30.70.360:FF:000001">
    <property type="entry name" value="N-acetyldiaminopimelate deacetylase"/>
    <property type="match status" value="1"/>
</dbReference>
<feature type="binding site" evidence="2">
    <location>
        <position position="168"/>
    </location>
    <ligand>
        <name>Mn(2+)</name>
        <dbReference type="ChEBI" id="CHEBI:29035"/>
        <label>2</label>
    </ligand>
</feature>
<feature type="domain" description="Peptidase M20 dimerisation" evidence="3">
    <location>
        <begin position="194"/>
        <end position="283"/>
    </location>
</feature>
<comment type="cofactor">
    <cofactor evidence="2">
        <name>Mn(2+)</name>
        <dbReference type="ChEBI" id="CHEBI:29035"/>
    </cofactor>
    <text evidence="2">The Mn(2+) ion enhances activity.</text>
</comment>
<dbReference type="STRING" id="1203554.HMPREF1476_00761"/>
<dbReference type="eggNOG" id="COG1473">
    <property type="taxonomic scope" value="Bacteria"/>
</dbReference>
<dbReference type="InterPro" id="IPR036264">
    <property type="entry name" value="Bact_exopeptidase_dim_dom"/>
</dbReference>
<dbReference type="RefSeq" id="WP_016474100.1">
    <property type="nucleotide sequence ID" value="NZ_KE150480.1"/>
</dbReference>
<dbReference type="GeneID" id="64061417"/>
<dbReference type="GO" id="GO:0019877">
    <property type="term" value="P:diaminopimelate biosynthetic process"/>
    <property type="evidence" value="ECO:0007669"/>
    <property type="project" value="UniProtKB-ARBA"/>
</dbReference>